<dbReference type="RefSeq" id="XP_015660517.1">
    <property type="nucleotide sequence ID" value="XM_015800510.1"/>
</dbReference>
<keyword evidence="3" id="KW-1185">Reference proteome</keyword>
<feature type="region of interest" description="Disordered" evidence="1">
    <location>
        <begin position="110"/>
        <end position="165"/>
    </location>
</feature>
<evidence type="ECO:0000313" key="3">
    <source>
        <dbReference type="Proteomes" id="UP000037923"/>
    </source>
</evidence>
<evidence type="ECO:0000256" key="1">
    <source>
        <dbReference type="SAM" id="MobiDB-lite"/>
    </source>
</evidence>
<evidence type="ECO:0000313" key="2">
    <source>
        <dbReference type="EMBL" id="KPA82078.1"/>
    </source>
</evidence>
<dbReference type="GeneID" id="26903526"/>
<dbReference type="AlphaFoldDB" id="A0A0N0VG10"/>
<dbReference type="VEuPathDB" id="TriTrypDB:LpyrH10_05_0950"/>
<organism evidence="2 3">
    <name type="scientific">Leptomonas pyrrhocoris</name>
    <name type="common">Firebug parasite</name>
    <dbReference type="NCBI Taxonomy" id="157538"/>
    <lineage>
        <taxon>Eukaryota</taxon>
        <taxon>Discoba</taxon>
        <taxon>Euglenozoa</taxon>
        <taxon>Kinetoplastea</taxon>
        <taxon>Metakinetoplastina</taxon>
        <taxon>Trypanosomatida</taxon>
        <taxon>Trypanosomatidae</taxon>
        <taxon>Leishmaniinae</taxon>
        <taxon>Leptomonas</taxon>
    </lineage>
</organism>
<accession>A0A0N0VG10</accession>
<dbReference type="EMBL" id="LGTL01000005">
    <property type="protein sequence ID" value="KPA82078.1"/>
    <property type="molecule type" value="Genomic_DNA"/>
</dbReference>
<gene>
    <name evidence="2" type="ORF">ABB37_03235</name>
</gene>
<name>A0A0N0VG10_LEPPY</name>
<protein>
    <submittedName>
        <fullName evidence="2">Uncharacterized protein</fullName>
    </submittedName>
</protein>
<comment type="caution">
    <text evidence="2">The sequence shown here is derived from an EMBL/GenBank/DDBJ whole genome shotgun (WGS) entry which is preliminary data.</text>
</comment>
<dbReference type="Proteomes" id="UP000037923">
    <property type="component" value="Unassembled WGS sequence"/>
</dbReference>
<sequence length="198" mass="22897">MSGLRAVMQHRLDLEKLRSDLAFECQDLLYQHALESLALSHQATEQRMALEYEQRVISDGRRRCEQLRGEVRHQRAAVEDCQKQLAAQEKSQAAARQAFEESWERYRFETEEKRRSSQENAPSTPRCKASELPRYGRGSRVTSYPPPPTKRVRHTAFGSDDDLKEPNFPIFAKLHKVNTWLPHPTPRNTPQPSGSFLP</sequence>
<proteinExistence type="predicted"/>
<reference evidence="2 3" key="1">
    <citation type="submission" date="2015-07" db="EMBL/GenBank/DDBJ databases">
        <title>High-quality genome of monoxenous trypanosomatid Leptomonas pyrrhocoris.</title>
        <authorList>
            <person name="Flegontov P."/>
            <person name="Butenko A."/>
            <person name="Firsov S."/>
            <person name="Vlcek C."/>
            <person name="Logacheva M.D."/>
            <person name="Field M."/>
            <person name="Filatov D."/>
            <person name="Flegontova O."/>
            <person name="Gerasimov E."/>
            <person name="Jackson A.P."/>
            <person name="Kelly S."/>
            <person name="Opperdoes F."/>
            <person name="O'Reilly A."/>
            <person name="Votypka J."/>
            <person name="Yurchenko V."/>
            <person name="Lukes J."/>
        </authorList>
    </citation>
    <scope>NUCLEOTIDE SEQUENCE [LARGE SCALE GENOMIC DNA]</scope>
    <source>
        <strain evidence="2">H10</strain>
    </source>
</reference>